<dbReference type="NCBIfam" id="TIGR01029">
    <property type="entry name" value="rpsG_bact"/>
    <property type="match status" value="1"/>
</dbReference>
<reference evidence="7" key="1">
    <citation type="journal article" date="2015" name="Nature">
        <title>Complex archaea that bridge the gap between prokaryotes and eukaryotes.</title>
        <authorList>
            <person name="Spang A."/>
            <person name="Saw J.H."/>
            <person name="Jorgensen S.L."/>
            <person name="Zaremba-Niedzwiedzka K."/>
            <person name="Martijn J."/>
            <person name="Lind A.E."/>
            <person name="van Eijk R."/>
            <person name="Schleper C."/>
            <person name="Guy L."/>
            <person name="Ettema T.J."/>
        </authorList>
    </citation>
    <scope>NUCLEOTIDE SEQUENCE</scope>
</reference>
<evidence type="ECO:0000256" key="3">
    <source>
        <dbReference type="ARBA" id="ARBA00022884"/>
    </source>
</evidence>
<dbReference type="EMBL" id="LAZR01002140">
    <property type="protein sequence ID" value="KKN33922.1"/>
    <property type="molecule type" value="Genomic_DNA"/>
</dbReference>
<dbReference type="GO" id="GO:0015935">
    <property type="term" value="C:small ribosomal subunit"/>
    <property type="evidence" value="ECO:0007669"/>
    <property type="project" value="InterPro"/>
</dbReference>
<keyword evidence="5" id="KW-0687">Ribonucleoprotein</keyword>
<accession>A0A0F9QA41</accession>
<dbReference type="SUPFAM" id="SSF47973">
    <property type="entry name" value="Ribosomal protein S7"/>
    <property type="match status" value="1"/>
</dbReference>
<dbReference type="AlphaFoldDB" id="A0A0F9QA41"/>
<evidence type="ECO:0000256" key="1">
    <source>
        <dbReference type="ARBA" id="ARBA00007151"/>
    </source>
</evidence>
<keyword evidence="3" id="KW-0694">RNA-binding</keyword>
<name>A0A0F9QA41_9ZZZZ</name>
<evidence type="ECO:0000256" key="5">
    <source>
        <dbReference type="ARBA" id="ARBA00023274"/>
    </source>
</evidence>
<comment type="caution">
    <text evidence="7">The sequence shown here is derived from an EMBL/GenBank/DDBJ whole genome shotgun (WGS) entry which is preliminary data.</text>
</comment>
<dbReference type="Pfam" id="PF00177">
    <property type="entry name" value="Ribosomal_S7"/>
    <property type="match status" value="1"/>
</dbReference>
<keyword evidence="4" id="KW-0689">Ribosomal protein</keyword>
<evidence type="ECO:0000313" key="7">
    <source>
        <dbReference type="EMBL" id="KKN33922.1"/>
    </source>
</evidence>
<sequence>MPRRGTVKKRKPQPDHFYNSTIISIFVNNILKKGKKNTAQKIVYTAMERMKQKAKEDPLKMFEKAVENVRPVLETKSRRVGGATYQVPIEVPLNRSTSLAVRWLIKYARDRAGKSMEEKLSAEIMDAMNNRGGAVKKKEDIHKMAESNRAFAHYRW</sequence>
<dbReference type="InterPro" id="IPR020606">
    <property type="entry name" value="Ribosomal_uS7_CS"/>
</dbReference>
<dbReference type="InterPro" id="IPR005717">
    <property type="entry name" value="Ribosomal_uS7_bac/org-type"/>
</dbReference>
<dbReference type="PANTHER" id="PTHR11205">
    <property type="entry name" value="RIBOSOMAL PROTEIN S7"/>
    <property type="match status" value="1"/>
</dbReference>
<dbReference type="PIRSF" id="PIRSF002122">
    <property type="entry name" value="RPS7p_RPS7a_RPS5e_RPS7o"/>
    <property type="match status" value="1"/>
</dbReference>
<dbReference type="InterPro" id="IPR036823">
    <property type="entry name" value="Ribosomal_uS7_dom_sf"/>
</dbReference>
<comment type="similarity">
    <text evidence="1">Belongs to the universal ribosomal protein uS7 family.</text>
</comment>
<dbReference type="PROSITE" id="PS00052">
    <property type="entry name" value="RIBOSOMAL_S7"/>
    <property type="match status" value="1"/>
</dbReference>
<keyword evidence="2" id="KW-0699">rRNA-binding</keyword>
<dbReference type="InterPro" id="IPR023798">
    <property type="entry name" value="Ribosomal_uS7_dom"/>
</dbReference>
<organism evidence="7">
    <name type="scientific">marine sediment metagenome</name>
    <dbReference type="NCBI Taxonomy" id="412755"/>
    <lineage>
        <taxon>unclassified sequences</taxon>
        <taxon>metagenomes</taxon>
        <taxon>ecological metagenomes</taxon>
    </lineage>
</organism>
<proteinExistence type="inferred from homology"/>
<dbReference type="GO" id="GO:0006412">
    <property type="term" value="P:translation"/>
    <property type="evidence" value="ECO:0007669"/>
    <property type="project" value="InterPro"/>
</dbReference>
<dbReference type="GO" id="GO:0003735">
    <property type="term" value="F:structural constituent of ribosome"/>
    <property type="evidence" value="ECO:0007669"/>
    <property type="project" value="InterPro"/>
</dbReference>
<feature type="domain" description="Small ribosomal subunit protein uS7" evidence="6">
    <location>
        <begin position="2"/>
        <end position="149"/>
    </location>
</feature>
<dbReference type="InterPro" id="IPR000235">
    <property type="entry name" value="Ribosomal_uS7"/>
</dbReference>
<dbReference type="FunFam" id="1.10.455.10:FF:000001">
    <property type="entry name" value="30S ribosomal protein S7"/>
    <property type="match status" value="1"/>
</dbReference>
<dbReference type="Gene3D" id="1.10.455.10">
    <property type="entry name" value="Ribosomal protein S7 domain"/>
    <property type="match status" value="1"/>
</dbReference>
<evidence type="ECO:0000256" key="4">
    <source>
        <dbReference type="ARBA" id="ARBA00022980"/>
    </source>
</evidence>
<evidence type="ECO:0000256" key="2">
    <source>
        <dbReference type="ARBA" id="ARBA00022730"/>
    </source>
</evidence>
<dbReference type="CDD" id="cd14869">
    <property type="entry name" value="uS7_Bacteria"/>
    <property type="match status" value="1"/>
</dbReference>
<gene>
    <name evidence="7" type="ORF">LCGC14_0798910</name>
</gene>
<evidence type="ECO:0000259" key="6">
    <source>
        <dbReference type="Pfam" id="PF00177"/>
    </source>
</evidence>
<dbReference type="GO" id="GO:0019843">
    <property type="term" value="F:rRNA binding"/>
    <property type="evidence" value="ECO:0007669"/>
    <property type="project" value="UniProtKB-KW"/>
</dbReference>
<protein>
    <recommendedName>
        <fullName evidence="6">Small ribosomal subunit protein uS7 domain-containing protein</fullName>
    </recommendedName>
</protein>
<dbReference type="HAMAP" id="MF_00480_B">
    <property type="entry name" value="Ribosomal_uS7_B"/>
    <property type="match status" value="1"/>
</dbReference>